<protein>
    <submittedName>
        <fullName evidence="4">Uncharacterized protein, YigZ family</fullName>
    </submittedName>
    <submittedName>
        <fullName evidence="5">YigZ family protein</fullName>
    </submittedName>
</protein>
<dbReference type="InterPro" id="IPR015796">
    <property type="entry name" value="Impact_YigZ-like"/>
</dbReference>
<dbReference type="Proteomes" id="UP000215301">
    <property type="component" value="Unassembled WGS sequence"/>
</dbReference>
<dbReference type="InterPro" id="IPR035647">
    <property type="entry name" value="EFG_III/V"/>
</dbReference>
<dbReference type="SUPFAM" id="SSF54211">
    <property type="entry name" value="Ribosomal protein S5 domain 2-like"/>
    <property type="match status" value="1"/>
</dbReference>
<dbReference type="InterPro" id="IPR001498">
    <property type="entry name" value="Impact_N"/>
</dbReference>
<dbReference type="NCBIfam" id="TIGR00257">
    <property type="entry name" value="IMPACT_YIGZ"/>
    <property type="match status" value="1"/>
</dbReference>
<dbReference type="RefSeq" id="WP_013298053.1">
    <property type="nucleotide sequence ID" value="NZ_CP016893.1"/>
</dbReference>
<name>A0A231VEH5_THETR</name>
<evidence type="ECO:0000313" key="4">
    <source>
        <dbReference type="EMBL" id="AST58868.1"/>
    </source>
</evidence>
<gene>
    <name evidence="5" type="ORF">CE561_10710</name>
    <name evidence="4" type="ORF">Thert_03095</name>
</gene>
<feature type="domain" description="UPF0029" evidence="3">
    <location>
        <begin position="140"/>
        <end position="195"/>
    </location>
</feature>
<dbReference type="GO" id="GO:0006446">
    <property type="term" value="P:regulation of translational initiation"/>
    <property type="evidence" value="ECO:0007669"/>
    <property type="project" value="TreeGrafter"/>
</dbReference>
<dbReference type="AlphaFoldDB" id="A0A231VEH5"/>
<sequence length="215" mass="24416">MLYNYRTVYEYGCQEIEIKRSKFIGHAKPVMSEEEAIDFIQSIKEKHKNATHNVYAYILGDRDEIQRYSDDGEPSGTAGVPVLNVIKSEGLKNTAVVVTRYFGGILLGASGLIRAYVKGAKLGIEAAKIVEKILFKSLYVTIDYTILGTVQNDLLKNNFIIKNIDYTDKVILNVYVPFVDKEKFVKYIVDLTNSRSVVKEGGDIYLYKKDDKYLE</sequence>
<dbReference type="EMBL" id="NKHD01000030">
    <property type="protein sequence ID" value="OXT06421.1"/>
    <property type="molecule type" value="Genomic_DNA"/>
</dbReference>
<accession>A0A231VEH5</accession>
<reference evidence="5 7" key="2">
    <citation type="submission" date="2017-06" db="EMBL/GenBank/DDBJ databases">
        <title>Isolation and characterization of a thermophilic and butanogenic Thermoanaerobacterium thermosaccharolyticum M5 capable of efficient degradation of hemicellulose.</title>
        <authorList>
            <person name="Xin F."/>
            <person name="Jiang Y."/>
        </authorList>
    </citation>
    <scope>NUCLEOTIDE SEQUENCE [LARGE SCALE GENOMIC DNA]</scope>
    <source>
        <strain evidence="5 7">M5</strain>
    </source>
</reference>
<dbReference type="SUPFAM" id="SSF54980">
    <property type="entry name" value="EF-G C-terminal domain-like"/>
    <property type="match status" value="1"/>
</dbReference>
<evidence type="ECO:0000259" key="2">
    <source>
        <dbReference type="Pfam" id="PF01205"/>
    </source>
</evidence>
<evidence type="ECO:0000259" key="3">
    <source>
        <dbReference type="Pfam" id="PF09186"/>
    </source>
</evidence>
<dbReference type="PANTHER" id="PTHR16301:SF20">
    <property type="entry name" value="IMPACT FAMILY MEMBER YIGZ"/>
    <property type="match status" value="1"/>
</dbReference>
<evidence type="ECO:0000313" key="6">
    <source>
        <dbReference type="Proteomes" id="UP000214975"/>
    </source>
</evidence>
<evidence type="ECO:0000313" key="5">
    <source>
        <dbReference type="EMBL" id="OXT06421.1"/>
    </source>
</evidence>
<dbReference type="Pfam" id="PF01205">
    <property type="entry name" value="Impact_N"/>
    <property type="match status" value="1"/>
</dbReference>
<comment type="similarity">
    <text evidence="1">Belongs to the IMPACT family.</text>
</comment>
<reference evidence="4 6" key="1">
    <citation type="submission" date="2016-08" db="EMBL/GenBank/DDBJ databases">
        <title>A novel genetic cassette of butanologenic Thermoanaerobacterium thermosaccharolyticum that directly convert cellulose to butanol.</title>
        <authorList>
            <person name="Li T."/>
            <person name="He J."/>
        </authorList>
    </citation>
    <scope>NUCLEOTIDE SEQUENCE [LARGE SCALE GENOMIC DNA]</scope>
    <source>
        <strain evidence="4 6">TG57</strain>
    </source>
</reference>
<dbReference type="GeneID" id="93864414"/>
<dbReference type="InterPro" id="IPR015269">
    <property type="entry name" value="UPF0029_Impact_C"/>
</dbReference>
<dbReference type="InterPro" id="IPR020568">
    <property type="entry name" value="Ribosomal_Su5_D2-typ_SF"/>
</dbReference>
<dbReference type="Gene3D" id="3.30.230.30">
    <property type="entry name" value="Impact, N-terminal domain"/>
    <property type="match status" value="1"/>
</dbReference>
<proteinExistence type="inferred from homology"/>
<dbReference type="OMA" id="WMTELTN"/>
<dbReference type="PROSITE" id="PS00910">
    <property type="entry name" value="UPF0029"/>
    <property type="match status" value="1"/>
</dbReference>
<dbReference type="InterPro" id="IPR020569">
    <property type="entry name" value="UPF0029_Impact_CS"/>
</dbReference>
<evidence type="ECO:0000313" key="7">
    <source>
        <dbReference type="Proteomes" id="UP000215301"/>
    </source>
</evidence>
<organism evidence="5 7">
    <name type="scientific">Thermoanaerobacterium thermosaccharolyticum</name>
    <name type="common">Clostridium thermosaccharolyticum</name>
    <dbReference type="NCBI Taxonomy" id="1517"/>
    <lineage>
        <taxon>Bacteria</taxon>
        <taxon>Bacillati</taxon>
        <taxon>Bacillota</taxon>
        <taxon>Clostridia</taxon>
        <taxon>Thermoanaerobacterales</taxon>
        <taxon>Thermoanaerobacteraceae</taxon>
        <taxon>Thermoanaerobacterium</taxon>
    </lineage>
</organism>
<dbReference type="Pfam" id="PF09186">
    <property type="entry name" value="DUF1949"/>
    <property type="match status" value="1"/>
</dbReference>
<feature type="domain" description="Impact N-terminal" evidence="2">
    <location>
        <begin position="19"/>
        <end position="121"/>
    </location>
</feature>
<dbReference type="Proteomes" id="UP000214975">
    <property type="component" value="Chromosome"/>
</dbReference>
<evidence type="ECO:0000256" key="1">
    <source>
        <dbReference type="ARBA" id="ARBA00007665"/>
    </source>
</evidence>
<dbReference type="InterPro" id="IPR036956">
    <property type="entry name" value="Impact_N_sf"/>
</dbReference>
<dbReference type="InterPro" id="IPR023582">
    <property type="entry name" value="Impact"/>
</dbReference>
<dbReference type="GO" id="GO:0005737">
    <property type="term" value="C:cytoplasm"/>
    <property type="evidence" value="ECO:0007669"/>
    <property type="project" value="TreeGrafter"/>
</dbReference>
<dbReference type="PANTHER" id="PTHR16301">
    <property type="entry name" value="IMPACT-RELATED"/>
    <property type="match status" value="1"/>
</dbReference>
<dbReference type="EMBL" id="CP016893">
    <property type="protein sequence ID" value="AST58868.1"/>
    <property type="molecule type" value="Genomic_DNA"/>
</dbReference>